<comment type="similarity">
    <text evidence="1">Belongs to the LysR transcriptional regulatory family.</text>
</comment>
<keyword evidence="2" id="KW-0805">Transcription regulation</keyword>
<comment type="caution">
    <text evidence="6">The sequence shown here is derived from an EMBL/GenBank/DDBJ whole genome shotgun (WGS) entry which is preliminary data.</text>
</comment>
<evidence type="ECO:0000256" key="2">
    <source>
        <dbReference type="ARBA" id="ARBA00023015"/>
    </source>
</evidence>
<sequence length="284" mass="30654">MFDALLLKTFVAVVDEGGFSRAAARLHLTQSAVSGHLRRLEEQVGKPLLARTTRSQQLTADGERLMAYARGILALNRDAWAELTRSAFQGNLRIGVSEEFADARLLRDLQAFAADYPGMQINVQVSIPGSLLTLMKQGELDVVVGSLCESSEPGLALWQEPLVWAWSAQPLGTLPTPLPLALFPEPCPYREAALTRLAQAGIPQRTAMLCTSYAGLQAAALAGFAIAPMTRSQVSQGLAVLGAEHGLPPLPDAEFRLFSAPQADPLMVEAITRMIVRYGAGRRH</sequence>
<feature type="domain" description="HTH lysR-type" evidence="5">
    <location>
        <begin position="6"/>
        <end position="59"/>
    </location>
</feature>
<evidence type="ECO:0000256" key="1">
    <source>
        <dbReference type="ARBA" id="ARBA00009437"/>
    </source>
</evidence>
<evidence type="ECO:0000313" key="6">
    <source>
        <dbReference type="EMBL" id="NWB96901.1"/>
    </source>
</evidence>
<evidence type="ECO:0000259" key="5">
    <source>
        <dbReference type="PROSITE" id="PS50931"/>
    </source>
</evidence>
<organism evidence="6 7">
    <name type="scientific">Pseudomonas gingeri</name>
    <dbReference type="NCBI Taxonomy" id="117681"/>
    <lineage>
        <taxon>Bacteria</taxon>
        <taxon>Pseudomonadati</taxon>
        <taxon>Pseudomonadota</taxon>
        <taxon>Gammaproteobacteria</taxon>
        <taxon>Pseudomonadales</taxon>
        <taxon>Pseudomonadaceae</taxon>
        <taxon>Pseudomonas</taxon>
    </lineage>
</organism>
<dbReference type="SUPFAM" id="SSF46785">
    <property type="entry name" value="Winged helix' DNA-binding domain"/>
    <property type="match status" value="1"/>
</dbReference>
<dbReference type="InterPro" id="IPR036390">
    <property type="entry name" value="WH_DNA-bd_sf"/>
</dbReference>
<dbReference type="Pfam" id="PF03466">
    <property type="entry name" value="LysR_substrate"/>
    <property type="match status" value="1"/>
</dbReference>
<dbReference type="FunFam" id="1.10.10.10:FF:000001">
    <property type="entry name" value="LysR family transcriptional regulator"/>
    <property type="match status" value="1"/>
</dbReference>
<proteinExistence type="inferred from homology"/>
<dbReference type="PROSITE" id="PS50931">
    <property type="entry name" value="HTH_LYSR"/>
    <property type="match status" value="1"/>
</dbReference>
<evidence type="ECO:0000256" key="4">
    <source>
        <dbReference type="ARBA" id="ARBA00023163"/>
    </source>
</evidence>
<dbReference type="GO" id="GO:0003677">
    <property type="term" value="F:DNA binding"/>
    <property type="evidence" value="ECO:0007669"/>
    <property type="project" value="UniProtKB-KW"/>
</dbReference>
<dbReference type="InterPro" id="IPR000847">
    <property type="entry name" value="LysR_HTH_N"/>
</dbReference>
<dbReference type="PANTHER" id="PTHR30579:SF7">
    <property type="entry name" value="HTH-TYPE TRANSCRIPTIONAL REGULATOR LRHA-RELATED"/>
    <property type="match status" value="1"/>
</dbReference>
<reference evidence="6 7" key="1">
    <citation type="submission" date="2020-04" db="EMBL/GenBank/DDBJ databases">
        <title>Molecular characterization of pseudomonads from Agaricus bisporus reveal novel blotch 2 pathogens in Western Europe.</title>
        <authorList>
            <person name="Taparia T."/>
            <person name="Krijger M."/>
            <person name="Haynes E."/>
            <person name="Elpinstone J.G."/>
            <person name="Noble R."/>
            <person name="Van Der Wolf J."/>
        </authorList>
    </citation>
    <scope>NUCLEOTIDE SEQUENCE [LARGE SCALE GENOMIC DNA]</scope>
    <source>
        <strain evidence="6 7">H7001</strain>
    </source>
</reference>
<dbReference type="PRINTS" id="PR00039">
    <property type="entry name" value="HTHLYSR"/>
</dbReference>
<dbReference type="Pfam" id="PF00126">
    <property type="entry name" value="HTH_1"/>
    <property type="match status" value="1"/>
</dbReference>
<evidence type="ECO:0000256" key="3">
    <source>
        <dbReference type="ARBA" id="ARBA00023125"/>
    </source>
</evidence>
<dbReference type="EMBL" id="JACAQB010000006">
    <property type="protein sequence ID" value="NWB96901.1"/>
    <property type="molecule type" value="Genomic_DNA"/>
</dbReference>
<accession>A0A7Y8C369</accession>
<dbReference type="SUPFAM" id="SSF53850">
    <property type="entry name" value="Periplasmic binding protein-like II"/>
    <property type="match status" value="1"/>
</dbReference>
<keyword evidence="3" id="KW-0238">DNA-binding</keyword>
<dbReference type="AlphaFoldDB" id="A0A7Y8C369"/>
<name>A0A7Y8C369_9PSED</name>
<dbReference type="InterPro" id="IPR036388">
    <property type="entry name" value="WH-like_DNA-bd_sf"/>
</dbReference>
<dbReference type="GO" id="GO:0003700">
    <property type="term" value="F:DNA-binding transcription factor activity"/>
    <property type="evidence" value="ECO:0007669"/>
    <property type="project" value="InterPro"/>
</dbReference>
<dbReference type="RefSeq" id="WP_177102348.1">
    <property type="nucleotide sequence ID" value="NZ_JACAQB010000006.1"/>
</dbReference>
<dbReference type="Gene3D" id="3.40.190.10">
    <property type="entry name" value="Periplasmic binding protein-like II"/>
    <property type="match status" value="2"/>
</dbReference>
<gene>
    <name evidence="6" type="ORF">HX882_13445</name>
</gene>
<keyword evidence="4" id="KW-0804">Transcription</keyword>
<dbReference type="InterPro" id="IPR005119">
    <property type="entry name" value="LysR_subst-bd"/>
</dbReference>
<evidence type="ECO:0000313" key="7">
    <source>
        <dbReference type="Proteomes" id="UP000539985"/>
    </source>
</evidence>
<protein>
    <submittedName>
        <fullName evidence="6">LysR family transcriptional regulator</fullName>
    </submittedName>
</protein>
<dbReference type="Proteomes" id="UP000539985">
    <property type="component" value="Unassembled WGS sequence"/>
</dbReference>
<dbReference type="Gene3D" id="1.10.10.10">
    <property type="entry name" value="Winged helix-like DNA-binding domain superfamily/Winged helix DNA-binding domain"/>
    <property type="match status" value="1"/>
</dbReference>
<dbReference type="InterPro" id="IPR050176">
    <property type="entry name" value="LTTR"/>
</dbReference>
<dbReference type="PANTHER" id="PTHR30579">
    <property type="entry name" value="TRANSCRIPTIONAL REGULATOR"/>
    <property type="match status" value="1"/>
</dbReference>